<dbReference type="AlphaFoldDB" id="A0A1L3LUA2"/>
<feature type="domain" description="Cupin type-2" evidence="1">
    <location>
        <begin position="3"/>
        <end position="47"/>
    </location>
</feature>
<accession>A0A1L3LUA2</accession>
<evidence type="ECO:0000313" key="2">
    <source>
        <dbReference type="EMBL" id="APG93665.1"/>
    </source>
</evidence>
<dbReference type="InterPro" id="IPR011051">
    <property type="entry name" value="RmlC_Cupin_sf"/>
</dbReference>
<reference evidence="2 3" key="1">
    <citation type="submission" date="2015-10" db="EMBL/GenBank/DDBJ databases">
        <title>Genomic differences between typical nodule nitrogen-fixing rhizobial strains and those coming from bean seeds.</title>
        <authorList>
            <person name="Peralta H."/>
            <person name="Aguilar-Vera A."/>
            <person name="Diaz R."/>
            <person name="Mora Y."/>
            <person name="Martinez-Batallar G."/>
            <person name="Salazar E."/>
            <person name="Vargas-Lagunas C."/>
            <person name="Encarnacion S."/>
            <person name="Girard L."/>
            <person name="Mora J."/>
        </authorList>
    </citation>
    <scope>NUCLEOTIDE SEQUENCE [LARGE SCALE GENOMIC DNA]</scope>
    <source>
        <strain evidence="2 3">CFNEI 73</strain>
        <plasmid evidence="2 3">B</plasmid>
    </source>
</reference>
<dbReference type="Proteomes" id="UP000182306">
    <property type="component" value="Plasmid B"/>
</dbReference>
<proteinExistence type="predicted"/>
<evidence type="ECO:0000313" key="3">
    <source>
        <dbReference type="Proteomes" id="UP000182306"/>
    </source>
</evidence>
<dbReference type="EMBL" id="CP013109">
    <property type="protein sequence ID" value="APG93665.1"/>
    <property type="molecule type" value="Genomic_DNA"/>
</dbReference>
<dbReference type="InterPro" id="IPR013096">
    <property type="entry name" value="Cupin_2"/>
</dbReference>
<dbReference type="Gene3D" id="2.60.120.10">
    <property type="entry name" value="Jelly Rolls"/>
    <property type="match status" value="1"/>
</dbReference>
<gene>
    <name evidence="2" type="primary">kdgF</name>
    <name evidence="2" type="ORF">SAMCFNEI73_pB0469</name>
</gene>
<name>A0A1L3LUA2_9HYPH</name>
<dbReference type="SUPFAM" id="SSF51182">
    <property type="entry name" value="RmlC-like cupins"/>
    <property type="match status" value="1"/>
</dbReference>
<geneLocation type="plasmid" evidence="2 3">
    <name>B</name>
</geneLocation>
<dbReference type="KEGG" id="same:SAMCFNEI73_pB0469"/>
<dbReference type="Pfam" id="PF07883">
    <property type="entry name" value="Cupin_2"/>
    <property type="match status" value="1"/>
</dbReference>
<evidence type="ECO:0000259" key="1">
    <source>
        <dbReference type="Pfam" id="PF07883"/>
    </source>
</evidence>
<organism evidence="2 3">
    <name type="scientific">Sinorhizobium americanum</name>
    <dbReference type="NCBI Taxonomy" id="194963"/>
    <lineage>
        <taxon>Bacteria</taxon>
        <taxon>Pseudomonadati</taxon>
        <taxon>Pseudomonadota</taxon>
        <taxon>Alphaproteobacteria</taxon>
        <taxon>Hyphomicrobiales</taxon>
        <taxon>Rhizobiaceae</taxon>
        <taxon>Sinorhizobium/Ensifer group</taxon>
        <taxon>Sinorhizobium</taxon>
    </lineage>
</organism>
<keyword evidence="3" id="KW-1185">Reference proteome</keyword>
<keyword evidence="2" id="KW-0614">Plasmid</keyword>
<protein>
    <submittedName>
        <fullName evidence="2">Pectin degradation protein KdgF</fullName>
    </submittedName>
</protein>
<sequence>MAFRFEEGGIRPLHSHLNSQVSYVAEGTFDVTVDGETVRLGPGSSFVRRAAPRSWVVAVTEGILIDTFNPRRDDFLETQ</sequence>
<dbReference type="InterPro" id="IPR014710">
    <property type="entry name" value="RmlC-like_jellyroll"/>
</dbReference>